<dbReference type="AlphaFoldDB" id="A0A919NB83"/>
<keyword evidence="2" id="KW-1185">Reference proteome</keyword>
<dbReference type="Pfam" id="PF19741">
    <property type="entry name" value="DUF6230"/>
    <property type="match status" value="1"/>
</dbReference>
<name>A0A919NB83_9ACTN</name>
<accession>A0A919NB83</accession>
<reference evidence="1" key="1">
    <citation type="submission" date="2021-01" db="EMBL/GenBank/DDBJ databases">
        <title>Whole genome shotgun sequence of Actinoplanes siamensis NBRC 109076.</title>
        <authorList>
            <person name="Komaki H."/>
            <person name="Tamura T."/>
        </authorList>
    </citation>
    <scope>NUCLEOTIDE SEQUENCE</scope>
    <source>
        <strain evidence="1">NBRC 109076</strain>
    </source>
</reference>
<gene>
    <name evidence="1" type="ORF">Asi03nite_54920</name>
</gene>
<comment type="caution">
    <text evidence="1">The sequence shown here is derived from an EMBL/GenBank/DDBJ whole genome shotgun (WGS) entry which is preliminary data.</text>
</comment>
<dbReference type="Proteomes" id="UP000629619">
    <property type="component" value="Unassembled WGS sequence"/>
</dbReference>
<protein>
    <submittedName>
        <fullName evidence="1">Cholesterol esterase</fullName>
    </submittedName>
</protein>
<dbReference type="InterPro" id="IPR046198">
    <property type="entry name" value="DUF6230"/>
</dbReference>
<evidence type="ECO:0000313" key="1">
    <source>
        <dbReference type="EMBL" id="GIF07954.1"/>
    </source>
</evidence>
<dbReference type="EMBL" id="BOMW01000057">
    <property type="protein sequence ID" value="GIF07954.1"/>
    <property type="molecule type" value="Genomic_DNA"/>
</dbReference>
<organism evidence="1 2">
    <name type="scientific">Actinoplanes siamensis</name>
    <dbReference type="NCBI Taxonomy" id="1223317"/>
    <lineage>
        <taxon>Bacteria</taxon>
        <taxon>Bacillati</taxon>
        <taxon>Actinomycetota</taxon>
        <taxon>Actinomycetes</taxon>
        <taxon>Micromonosporales</taxon>
        <taxon>Micromonosporaceae</taxon>
        <taxon>Actinoplanes</taxon>
    </lineage>
</organism>
<sequence>MEDSQSVPAAGRTNWRRFAVAVGVPTAVATGLVVALQTGALAANFVISGSQFKLSAATLDGDGFTQYSGTLKDGKGNYIPAAMSGISSATLTSLCQSVAADTPLGTITLQIKAATDVKDDASDDKKVQASNLLIGMSELSGDATFTNIEIGNDAGSLSKAGAAKGEVGGFGQQADHVTIHGLKQRAYSTSASTFKLTGMSLKLLRGSGNECY</sequence>
<proteinExistence type="predicted"/>
<evidence type="ECO:0000313" key="2">
    <source>
        <dbReference type="Proteomes" id="UP000629619"/>
    </source>
</evidence>
<dbReference type="RefSeq" id="WP_203683339.1">
    <property type="nucleotide sequence ID" value="NZ_BOMW01000057.1"/>
</dbReference>